<dbReference type="InterPro" id="IPR021327">
    <property type="entry name" value="DUF2934"/>
</dbReference>
<proteinExistence type="predicted"/>
<dbReference type="Proteomes" id="UP000325755">
    <property type="component" value="Chromosome"/>
</dbReference>
<evidence type="ECO:0000313" key="1">
    <source>
        <dbReference type="EMBL" id="QFY41809.1"/>
    </source>
</evidence>
<dbReference type="InParanoid" id="A0A5Q0BE54"/>
<dbReference type="AlphaFoldDB" id="A0A5Q0BE54"/>
<dbReference type="OrthoDB" id="8538784at2"/>
<keyword evidence="2" id="KW-1185">Reference proteome</keyword>
<organism evidence="1 2">
    <name type="scientific">Candidatus Methylospira mobilis</name>
    <dbReference type="NCBI Taxonomy" id="1808979"/>
    <lineage>
        <taxon>Bacteria</taxon>
        <taxon>Pseudomonadati</taxon>
        <taxon>Pseudomonadota</taxon>
        <taxon>Gammaproteobacteria</taxon>
        <taxon>Methylococcales</taxon>
        <taxon>Methylococcaceae</taxon>
        <taxon>Candidatus Methylospira</taxon>
    </lineage>
</organism>
<gene>
    <name evidence="1" type="ORF">F6R98_03510</name>
</gene>
<protein>
    <submittedName>
        <fullName evidence="1">DUF2934 domain-containing protein</fullName>
    </submittedName>
</protein>
<dbReference type="RefSeq" id="WP_153247791.1">
    <property type="nucleotide sequence ID" value="NZ_CP044205.1"/>
</dbReference>
<accession>A0A5Q0BE54</accession>
<dbReference type="Pfam" id="PF11154">
    <property type="entry name" value="DUF2934"/>
    <property type="match status" value="1"/>
</dbReference>
<sequence length="55" mass="6491">MTRKTAKQDREETIYLPDQNAKISELAYYKAEKRGFEPGHELDDWFEAEQELSIA</sequence>
<name>A0A5Q0BE54_9GAMM</name>
<reference evidence="1 2" key="1">
    <citation type="submission" date="2019-09" db="EMBL/GenBank/DDBJ databases">
        <title>Ecophysiology of the spiral-shaped methanotroph Methylospira mobilis as revealed by the complete genome sequence.</title>
        <authorList>
            <person name="Oshkin I.Y."/>
            <person name="Dedysh S.N."/>
            <person name="Miroshnikov K."/>
            <person name="Danilova O.V."/>
            <person name="Hakobyan A."/>
            <person name="Liesack W."/>
        </authorList>
    </citation>
    <scope>NUCLEOTIDE SEQUENCE [LARGE SCALE GENOMIC DNA]</scope>
    <source>
        <strain evidence="1 2">Shm1</strain>
    </source>
</reference>
<dbReference type="KEGG" id="mmob:F6R98_03510"/>
<evidence type="ECO:0000313" key="2">
    <source>
        <dbReference type="Proteomes" id="UP000325755"/>
    </source>
</evidence>
<dbReference type="EMBL" id="CP044205">
    <property type="protein sequence ID" value="QFY41809.1"/>
    <property type="molecule type" value="Genomic_DNA"/>
</dbReference>